<dbReference type="Pfam" id="PF25872">
    <property type="entry name" value="HTH_77"/>
    <property type="match status" value="1"/>
</dbReference>
<dbReference type="SUPFAM" id="SSF52540">
    <property type="entry name" value="P-loop containing nucleoside triphosphate hydrolases"/>
    <property type="match status" value="1"/>
</dbReference>
<evidence type="ECO:0000256" key="2">
    <source>
        <dbReference type="PROSITE-ProRule" id="PRU01091"/>
    </source>
</evidence>
<dbReference type="SUPFAM" id="SSF48452">
    <property type="entry name" value="TPR-like"/>
    <property type="match status" value="1"/>
</dbReference>
<dbReference type="AlphaFoldDB" id="A0A211ZVB9"/>
<dbReference type="GO" id="GO:0003677">
    <property type="term" value="F:DNA binding"/>
    <property type="evidence" value="ECO:0007669"/>
    <property type="project" value="UniProtKB-UniRule"/>
</dbReference>
<dbReference type="InterPro" id="IPR016032">
    <property type="entry name" value="Sig_transdc_resp-reg_C-effctor"/>
</dbReference>
<evidence type="ECO:0000313" key="5">
    <source>
        <dbReference type="Proteomes" id="UP000196655"/>
    </source>
</evidence>
<reference evidence="5" key="1">
    <citation type="submission" date="2017-05" db="EMBL/GenBank/DDBJ databases">
        <authorList>
            <person name="Macchi M."/>
            <person name="Festa S."/>
            <person name="Coppotelli B.M."/>
            <person name="Morelli I.S."/>
        </authorList>
    </citation>
    <scope>NUCLEOTIDE SEQUENCE [LARGE SCALE GENOMIC DNA]</scope>
    <source>
        <strain evidence="5">I</strain>
    </source>
</reference>
<organism evidence="4 5">
    <name type="scientific">Inquilinus limosus</name>
    <dbReference type="NCBI Taxonomy" id="171674"/>
    <lineage>
        <taxon>Bacteria</taxon>
        <taxon>Pseudomonadati</taxon>
        <taxon>Pseudomonadota</taxon>
        <taxon>Alphaproteobacteria</taxon>
        <taxon>Rhodospirillales</taxon>
        <taxon>Rhodospirillaceae</taxon>
        <taxon>Inquilinus</taxon>
    </lineage>
</organism>
<dbReference type="CDD" id="cd00383">
    <property type="entry name" value="trans_reg_C"/>
    <property type="match status" value="1"/>
</dbReference>
<dbReference type="Gene3D" id="3.40.50.300">
    <property type="entry name" value="P-loop containing nucleotide triphosphate hydrolases"/>
    <property type="match status" value="1"/>
</dbReference>
<dbReference type="Gene3D" id="1.10.10.10">
    <property type="entry name" value="Winged helix-like DNA-binding domain superfamily/Winged helix DNA-binding domain"/>
    <property type="match status" value="1"/>
</dbReference>
<dbReference type="OrthoDB" id="4473689at2"/>
<keyword evidence="5" id="KW-1185">Reference proteome</keyword>
<accession>A0A211ZVB9</accession>
<feature type="domain" description="OmpR/PhoB-type" evidence="3">
    <location>
        <begin position="9"/>
        <end position="107"/>
    </location>
</feature>
<gene>
    <name evidence="4" type="ORF">BWR60_01520</name>
</gene>
<evidence type="ECO:0000256" key="1">
    <source>
        <dbReference type="ARBA" id="ARBA00023125"/>
    </source>
</evidence>
<proteinExistence type="predicted"/>
<name>A0A211ZVB9_9PROT</name>
<protein>
    <submittedName>
        <fullName evidence="4">Transcriptional regulator</fullName>
    </submittedName>
</protein>
<sequence>MAWSDSTDGRIFCFGECRFIPDRQLLLHRGVPIHVGSRALDLLHALVRRPGDLVRKEELIRFAWPNIFVHEANLKVNIAALRRALPRSQPDENYIATVPGRGYRFVAPVRVLGPPVGTVLPNAAGSGTGELPVASALIGRDEVTMEIVDTLSETRLLTIAGPAGVGKTSIAIAAARQVGERLKDGVCFIDLAAIEDPQLVAPAIAIAAGLDSNLVNVLAGLAEALGGRDMLLVLDNCEHVLSAVAAVADHLNHALPGLLVVATSREPLRCRWETVYRLAPLRCPSEGSEADAAAAMSFPAVELLVRRAEDHGYRLDDADLPVLAAISRRLDGIALAIELAAPRLSVDGPAELLGLLEHSFEPLASQKGTATARHMTLMATLDWSYRLLPGHDARLLRHLSVFTGTFVLEDVVGVCGHHAAAEDVATWLESLAARSLLSVSYHAGRRRYRLLDSTRSFASERLRAGGEQRAAMASYARYLLTLFEAAEDDWSWRTREDWTARYGHWANDLRRAIDWAFTIGEDVDLGVRLTASAVTFWNEFSSVAECRMRVKAALDATERLPSCDSILRLKLVAAHAVNGCFSSSLGAEVEAILKKGQRMADQFGNVEYHLRTTLGLIGVQAFAGRHRDVLSTVAQLRGIIETTGERSAVPDADRHEFTTRFYCGEIEHGHAGLKALAREHATIANRSRTSRFQLDRFIAIRNYLAVTTWVTGDHRGALGVAQDAVDAGAALDHAVSYTHSLAMAAIPVSLWCGLLDLAQEQVTKLVEKLALHQIDTWPPSARFYQAAIDAARGDANGVERMHRAIGELAACNLRTHFPMRLAMLAEAALVHDRLDLARPSIAEALEYADQREERWCSAELLRVLGLVRGRDGDAPGAGRAFEEAVRVAQQSGALSFELRAATSHAKLALQTGRSDAALAQLAAAYQRFDSSFHSTDVVAARKLLESL</sequence>
<dbReference type="Pfam" id="PF00486">
    <property type="entry name" value="Trans_reg_C"/>
    <property type="match status" value="1"/>
</dbReference>
<dbReference type="EMBL" id="NHON01000001">
    <property type="protein sequence ID" value="OWJ69238.1"/>
    <property type="molecule type" value="Genomic_DNA"/>
</dbReference>
<dbReference type="Proteomes" id="UP000196655">
    <property type="component" value="Unassembled WGS sequence"/>
</dbReference>
<evidence type="ECO:0000259" key="3">
    <source>
        <dbReference type="PROSITE" id="PS51755"/>
    </source>
</evidence>
<keyword evidence="1 2" id="KW-0238">DNA-binding</keyword>
<dbReference type="PANTHER" id="PTHR47691">
    <property type="entry name" value="REGULATOR-RELATED"/>
    <property type="match status" value="1"/>
</dbReference>
<dbReference type="InterPro" id="IPR027417">
    <property type="entry name" value="P-loop_NTPase"/>
</dbReference>
<feature type="DNA-binding region" description="OmpR/PhoB-type" evidence="2">
    <location>
        <begin position="9"/>
        <end position="107"/>
    </location>
</feature>
<dbReference type="InterPro" id="IPR058852">
    <property type="entry name" value="HTH_77"/>
</dbReference>
<dbReference type="PANTHER" id="PTHR47691:SF3">
    <property type="entry name" value="HTH-TYPE TRANSCRIPTIONAL REGULATOR RV0890C-RELATED"/>
    <property type="match status" value="1"/>
</dbReference>
<dbReference type="GO" id="GO:0006355">
    <property type="term" value="P:regulation of DNA-templated transcription"/>
    <property type="evidence" value="ECO:0007669"/>
    <property type="project" value="InterPro"/>
</dbReference>
<dbReference type="InterPro" id="IPR036388">
    <property type="entry name" value="WH-like_DNA-bd_sf"/>
</dbReference>
<dbReference type="SMART" id="SM00862">
    <property type="entry name" value="Trans_reg_C"/>
    <property type="match status" value="1"/>
</dbReference>
<comment type="caution">
    <text evidence="4">The sequence shown here is derived from an EMBL/GenBank/DDBJ whole genome shotgun (WGS) entry which is preliminary data.</text>
</comment>
<dbReference type="GO" id="GO:0000160">
    <property type="term" value="P:phosphorelay signal transduction system"/>
    <property type="evidence" value="ECO:0007669"/>
    <property type="project" value="InterPro"/>
</dbReference>
<dbReference type="InterPro" id="IPR011990">
    <property type="entry name" value="TPR-like_helical_dom_sf"/>
</dbReference>
<dbReference type="InterPro" id="IPR001867">
    <property type="entry name" value="OmpR/PhoB-type_DNA-bd"/>
</dbReference>
<dbReference type="PROSITE" id="PS51755">
    <property type="entry name" value="OMPR_PHOB"/>
    <property type="match status" value="1"/>
</dbReference>
<dbReference type="SUPFAM" id="SSF46894">
    <property type="entry name" value="C-terminal effector domain of the bipartite response regulators"/>
    <property type="match status" value="1"/>
</dbReference>
<evidence type="ECO:0000313" key="4">
    <source>
        <dbReference type="EMBL" id="OWJ69238.1"/>
    </source>
</evidence>